<dbReference type="Gene3D" id="1.10.510.10">
    <property type="entry name" value="Transferase(Phosphotransferase) domain 1"/>
    <property type="match status" value="1"/>
</dbReference>
<gene>
    <name evidence="2" type="ORF">FCALED_LOCUS17204</name>
</gene>
<dbReference type="InterPro" id="IPR001245">
    <property type="entry name" value="Ser-Thr/Tyr_kinase_cat_dom"/>
</dbReference>
<dbReference type="InterPro" id="IPR000719">
    <property type="entry name" value="Prot_kinase_dom"/>
</dbReference>
<dbReference type="PROSITE" id="PS50011">
    <property type="entry name" value="PROTEIN_KINASE_DOM"/>
    <property type="match status" value="1"/>
</dbReference>
<dbReference type="EMBL" id="CAJVPQ010024814">
    <property type="protein sequence ID" value="CAG8765545.1"/>
    <property type="molecule type" value="Genomic_DNA"/>
</dbReference>
<evidence type="ECO:0000313" key="3">
    <source>
        <dbReference type="Proteomes" id="UP000789570"/>
    </source>
</evidence>
<proteinExistence type="predicted"/>
<evidence type="ECO:0000313" key="2">
    <source>
        <dbReference type="EMBL" id="CAG8765545.1"/>
    </source>
</evidence>
<feature type="non-terminal residue" evidence="2">
    <location>
        <position position="227"/>
    </location>
</feature>
<dbReference type="OrthoDB" id="6718656at2759"/>
<dbReference type="GO" id="GO:0005524">
    <property type="term" value="F:ATP binding"/>
    <property type="evidence" value="ECO:0007669"/>
    <property type="project" value="InterPro"/>
</dbReference>
<dbReference type="Proteomes" id="UP000789570">
    <property type="component" value="Unassembled WGS sequence"/>
</dbReference>
<comment type="caution">
    <text evidence="2">The sequence shown here is derived from an EMBL/GenBank/DDBJ whole genome shotgun (WGS) entry which is preliminary data.</text>
</comment>
<reference evidence="2" key="1">
    <citation type="submission" date="2021-06" db="EMBL/GenBank/DDBJ databases">
        <authorList>
            <person name="Kallberg Y."/>
            <person name="Tangrot J."/>
            <person name="Rosling A."/>
        </authorList>
    </citation>
    <scope>NUCLEOTIDE SEQUENCE</scope>
    <source>
        <strain evidence="2">UK204</strain>
    </source>
</reference>
<feature type="domain" description="Protein kinase" evidence="1">
    <location>
        <begin position="71"/>
        <end position="227"/>
    </location>
</feature>
<sequence>ELKCPTSGKCYCGKEQSSIGWCKECEVNAFKENFKNWTSGNLKIDTFIRHSQLNATGSVDYLEYLDFEQFDLVEITNKRGAFSAIYSAIWMEGPRCIWDEGSEQWTRSGPIKVALKRLNDSQNISEEYLNQLYKYNKCLQNGSVFGITKDPTSNYMFVMRYYENGDLHSYLDETQGMLCLRDIVEMLWEISGGIEYIHENGLIHGNLHGGNVLIENESGSIYTHIVE</sequence>
<dbReference type="InterPro" id="IPR051681">
    <property type="entry name" value="Ser/Thr_Kinases-Pseudokinases"/>
</dbReference>
<dbReference type="PANTHER" id="PTHR44329">
    <property type="entry name" value="SERINE/THREONINE-PROTEIN KINASE TNNI3K-RELATED"/>
    <property type="match status" value="1"/>
</dbReference>
<accession>A0A9N9J740</accession>
<keyword evidence="3" id="KW-1185">Reference proteome</keyword>
<protein>
    <submittedName>
        <fullName evidence="2">12855_t:CDS:1</fullName>
    </submittedName>
</protein>
<organism evidence="2 3">
    <name type="scientific">Funneliformis caledonium</name>
    <dbReference type="NCBI Taxonomy" id="1117310"/>
    <lineage>
        <taxon>Eukaryota</taxon>
        <taxon>Fungi</taxon>
        <taxon>Fungi incertae sedis</taxon>
        <taxon>Mucoromycota</taxon>
        <taxon>Glomeromycotina</taxon>
        <taxon>Glomeromycetes</taxon>
        <taxon>Glomerales</taxon>
        <taxon>Glomeraceae</taxon>
        <taxon>Funneliformis</taxon>
    </lineage>
</organism>
<evidence type="ECO:0000259" key="1">
    <source>
        <dbReference type="PROSITE" id="PS50011"/>
    </source>
</evidence>
<name>A0A9N9J740_9GLOM</name>
<dbReference type="AlphaFoldDB" id="A0A9N9J740"/>
<dbReference type="Pfam" id="PF07714">
    <property type="entry name" value="PK_Tyr_Ser-Thr"/>
    <property type="match status" value="1"/>
</dbReference>
<dbReference type="SUPFAM" id="SSF56112">
    <property type="entry name" value="Protein kinase-like (PK-like)"/>
    <property type="match status" value="1"/>
</dbReference>
<feature type="non-terminal residue" evidence="2">
    <location>
        <position position="1"/>
    </location>
</feature>
<dbReference type="GO" id="GO:0004674">
    <property type="term" value="F:protein serine/threonine kinase activity"/>
    <property type="evidence" value="ECO:0007669"/>
    <property type="project" value="TreeGrafter"/>
</dbReference>
<dbReference type="InterPro" id="IPR011009">
    <property type="entry name" value="Kinase-like_dom_sf"/>
</dbReference>